<dbReference type="EMBL" id="JAFBCF010000001">
    <property type="protein sequence ID" value="MBM7797885.1"/>
    <property type="molecule type" value="Genomic_DNA"/>
</dbReference>
<dbReference type="PANTHER" id="PTHR46018">
    <property type="entry name" value="ZINC PHOSPHODIESTERASE ELAC PROTEIN 1"/>
    <property type="match status" value="1"/>
</dbReference>
<evidence type="ECO:0000313" key="2">
    <source>
        <dbReference type="EMBL" id="MBM7797885.1"/>
    </source>
</evidence>
<dbReference type="SMART" id="SM00849">
    <property type="entry name" value="Lactamase_B"/>
    <property type="match status" value="1"/>
</dbReference>
<dbReference type="Proteomes" id="UP000704762">
    <property type="component" value="Unassembled WGS sequence"/>
</dbReference>
<reference evidence="2 3" key="1">
    <citation type="submission" date="2021-01" db="EMBL/GenBank/DDBJ databases">
        <title>Sequencing the genomes of 1000 actinobacteria strains.</title>
        <authorList>
            <person name="Klenk H.-P."/>
        </authorList>
    </citation>
    <scope>NUCLEOTIDE SEQUENCE [LARGE SCALE GENOMIC DNA]</scope>
    <source>
        <strain evidence="2 3">DSM 18662</strain>
    </source>
</reference>
<dbReference type="PANTHER" id="PTHR46018:SF4">
    <property type="entry name" value="METALLO-HYDROLASE YHFI-RELATED"/>
    <property type="match status" value="1"/>
</dbReference>
<sequence length="280" mass="29201">MKLTVLGGCGGWPTADQACSGYLVEQGGFTLLIDPGYGVLAELLHIMPATHVDAVFVSHGHPDHCADLSPLLRARVLGGGAEPPAATLPVFAPAKALDRVLDLDQVRSVRRGCEVSVLKDGSSVRVGPFELETVTLPHHVPNLGLRLTADDDVLAYTGDSGPCSDRVALAKHADVLLAEASYPREVPAEDARYLSTASQVAHDSGEADAGLTLLTHLLPGQRTEEALAAVAERGISRAELARPGLAVDVSAVLTGASPRRSAGPMMAVVAADRPRRAIGR</sequence>
<protein>
    <submittedName>
        <fullName evidence="2">Ribonuclease BN (tRNA processing enzyme)</fullName>
    </submittedName>
</protein>
<comment type="caution">
    <text evidence="2">The sequence shown here is derived from an EMBL/GenBank/DDBJ whole genome shotgun (WGS) entry which is preliminary data.</text>
</comment>
<dbReference type="Gene3D" id="3.60.15.10">
    <property type="entry name" value="Ribonuclease Z/Hydroxyacylglutathione hydrolase-like"/>
    <property type="match status" value="1"/>
</dbReference>
<name>A0ABS2RFV5_9ACTN</name>
<dbReference type="RefSeq" id="WP_204916514.1">
    <property type="nucleotide sequence ID" value="NZ_BAAAQP010000011.1"/>
</dbReference>
<organism evidence="2 3">
    <name type="scientific">Microlunatus panaciterrae</name>
    <dbReference type="NCBI Taxonomy" id="400768"/>
    <lineage>
        <taxon>Bacteria</taxon>
        <taxon>Bacillati</taxon>
        <taxon>Actinomycetota</taxon>
        <taxon>Actinomycetes</taxon>
        <taxon>Propionibacteriales</taxon>
        <taxon>Propionibacteriaceae</taxon>
        <taxon>Microlunatus</taxon>
    </lineage>
</organism>
<dbReference type="InterPro" id="IPR001279">
    <property type="entry name" value="Metallo-B-lactamas"/>
</dbReference>
<dbReference type="SUPFAM" id="SSF56281">
    <property type="entry name" value="Metallo-hydrolase/oxidoreductase"/>
    <property type="match status" value="1"/>
</dbReference>
<accession>A0ABS2RFV5</accession>
<dbReference type="Pfam" id="PF12706">
    <property type="entry name" value="Lactamase_B_2"/>
    <property type="match status" value="1"/>
</dbReference>
<evidence type="ECO:0000259" key="1">
    <source>
        <dbReference type="SMART" id="SM00849"/>
    </source>
</evidence>
<proteinExistence type="predicted"/>
<keyword evidence="3" id="KW-1185">Reference proteome</keyword>
<dbReference type="CDD" id="cd07716">
    <property type="entry name" value="RNaseZ_short-form-like_MBL-fold"/>
    <property type="match status" value="1"/>
</dbReference>
<feature type="domain" description="Metallo-beta-lactamase" evidence="1">
    <location>
        <begin position="18"/>
        <end position="216"/>
    </location>
</feature>
<evidence type="ECO:0000313" key="3">
    <source>
        <dbReference type="Proteomes" id="UP000704762"/>
    </source>
</evidence>
<gene>
    <name evidence="2" type="ORF">JOE57_000806</name>
</gene>
<dbReference type="InterPro" id="IPR036866">
    <property type="entry name" value="RibonucZ/Hydroxyglut_hydro"/>
</dbReference>